<dbReference type="GO" id="GO:0006637">
    <property type="term" value="P:acyl-CoA metabolic process"/>
    <property type="evidence" value="ECO:0007669"/>
    <property type="project" value="TreeGrafter"/>
</dbReference>
<dbReference type="Gene3D" id="3.10.129.10">
    <property type="entry name" value="Hotdog Thioesterase"/>
    <property type="match status" value="1"/>
</dbReference>
<dbReference type="GO" id="GO:0005829">
    <property type="term" value="C:cytosol"/>
    <property type="evidence" value="ECO:0007669"/>
    <property type="project" value="TreeGrafter"/>
</dbReference>
<gene>
    <name evidence="5" type="ORF">SAMN04487865_100736</name>
</gene>
<dbReference type="FunFam" id="3.10.129.10:FF:000008">
    <property type="entry name" value="Acyl-CoA thioester hydrolase"/>
    <property type="match status" value="1"/>
</dbReference>
<evidence type="ECO:0000259" key="4">
    <source>
        <dbReference type="PROSITE" id="PS51770"/>
    </source>
</evidence>
<reference evidence="5 6" key="1">
    <citation type="submission" date="2016-10" db="EMBL/GenBank/DDBJ databases">
        <authorList>
            <person name="Varghese N."/>
            <person name="Submissions S."/>
        </authorList>
    </citation>
    <scope>NUCLEOTIDE SEQUENCE [LARGE SCALE GENOMIC DNA]</scope>
    <source>
        <strain evidence="5 6">22B</strain>
    </source>
</reference>
<dbReference type="GO" id="GO:0052816">
    <property type="term" value="F:long-chain fatty acyl-CoA hydrolase activity"/>
    <property type="evidence" value="ECO:0007669"/>
    <property type="project" value="TreeGrafter"/>
</dbReference>
<dbReference type="NCBIfam" id="NF007970">
    <property type="entry name" value="PRK10694.1"/>
    <property type="match status" value="1"/>
</dbReference>
<dbReference type="PANTHER" id="PTHR11049:SF5">
    <property type="entry name" value="ACYL-COA THIOESTER HYDROLASE YCIA"/>
    <property type="match status" value="1"/>
</dbReference>
<dbReference type="SUPFAM" id="SSF54637">
    <property type="entry name" value="Thioesterase/thiol ester dehydrase-isomerase"/>
    <property type="match status" value="1"/>
</dbReference>
<organism evidence="5 6">
    <name type="scientific">Succinivibrio dextrinosolvens</name>
    <dbReference type="NCBI Taxonomy" id="83771"/>
    <lineage>
        <taxon>Bacteria</taxon>
        <taxon>Pseudomonadati</taxon>
        <taxon>Pseudomonadota</taxon>
        <taxon>Gammaproteobacteria</taxon>
        <taxon>Aeromonadales</taxon>
        <taxon>Succinivibrionaceae</taxon>
        <taxon>Succinivibrio</taxon>
    </lineage>
</organism>
<dbReference type="InterPro" id="IPR006683">
    <property type="entry name" value="Thioestr_dom"/>
</dbReference>
<dbReference type="InterPro" id="IPR040170">
    <property type="entry name" value="Cytosol_ACT"/>
</dbReference>
<proteinExistence type="inferred from homology"/>
<dbReference type="InterPro" id="IPR033120">
    <property type="entry name" value="HOTDOG_ACOT"/>
</dbReference>
<evidence type="ECO:0000256" key="1">
    <source>
        <dbReference type="ARBA" id="ARBA00010458"/>
    </source>
</evidence>
<dbReference type="Pfam" id="PF03061">
    <property type="entry name" value="4HBT"/>
    <property type="match status" value="1"/>
</dbReference>
<dbReference type="PROSITE" id="PS51770">
    <property type="entry name" value="HOTDOG_ACOT"/>
    <property type="match status" value="1"/>
</dbReference>
<feature type="domain" description="HotDog ACOT-type" evidence="4">
    <location>
        <begin position="11"/>
        <end position="129"/>
    </location>
</feature>
<dbReference type="AlphaFoldDB" id="A0A662Z7G6"/>
<dbReference type="InterPro" id="IPR029069">
    <property type="entry name" value="HotDog_dom_sf"/>
</dbReference>
<evidence type="ECO:0000256" key="2">
    <source>
        <dbReference type="ARBA" id="ARBA00022801"/>
    </source>
</evidence>
<sequence>MDNCIQREHPPVGNLLLRTLAMPGDTNPAGDIFGGWIMSQMDIAGALLAREVAGGRVVTVAVEGMSFLKPVAVGDIVCCYGKCTHVGHTSLKVHMEIWVKKFIVSPSDEHVDRYLVTEANFIYVSVDKDGKPKPLPPTAKIVAEKGIDAARVGLNSDGSLKN</sequence>
<evidence type="ECO:0000256" key="3">
    <source>
        <dbReference type="PROSITE-ProRule" id="PRU01106"/>
    </source>
</evidence>
<evidence type="ECO:0000313" key="6">
    <source>
        <dbReference type="Proteomes" id="UP000243374"/>
    </source>
</evidence>
<dbReference type="Proteomes" id="UP000243374">
    <property type="component" value="Unassembled WGS sequence"/>
</dbReference>
<name>A0A662Z7G6_9GAMM</name>
<accession>A0A662Z7G6</accession>
<dbReference type="EMBL" id="FOSF01000007">
    <property type="protein sequence ID" value="SFJ91355.1"/>
    <property type="molecule type" value="Genomic_DNA"/>
</dbReference>
<protein>
    <submittedName>
        <fullName evidence="5">Acyl-CoA thioesterase YciA</fullName>
    </submittedName>
</protein>
<evidence type="ECO:0000313" key="5">
    <source>
        <dbReference type="EMBL" id="SFJ91355.1"/>
    </source>
</evidence>
<dbReference type="RefSeq" id="WP_074839416.1">
    <property type="nucleotide sequence ID" value="NZ_CP047056.1"/>
</dbReference>
<keyword evidence="6" id="KW-1185">Reference proteome</keyword>
<dbReference type="CDD" id="cd03442">
    <property type="entry name" value="BFIT_BACH"/>
    <property type="match status" value="1"/>
</dbReference>
<dbReference type="GO" id="GO:0009062">
    <property type="term" value="P:fatty acid catabolic process"/>
    <property type="evidence" value="ECO:0007669"/>
    <property type="project" value="TreeGrafter"/>
</dbReference>
<dbReference type="OrthoDB" id="9801856at2"/>
<dbReference type="PANTHER" id="PTHR11049">
    <property type="entry name" value="ACYL COENZYME A THIOESTER HYDROLASE"/>
    <property type="match status" value="1"/>
</dbReference>
<keyword evidence="2 3" id="KW-0378">Hydrolase</keyword>
<comment type="similarity">
    <text evidence="1">Belongs to the acyl coenzyme A hydrolase family.</text>
</comment>